<reference evidence="8 9" key="1">
    <citation type="submission" date="2017-11" db="EMBL/GenBank/DDBJ databases">
        <title>Isolation and Characterization of Family Methanocellaceae Species from Potential Methane Hydrate Area Offshore Southwestern Taiwan.</title>
        <authorList>
            <person name="Zhang W.-L."/>
            <person name="Chen W.-C."/>
            <person name="Lai M.-C."/>
            <person name="Chen S.-C."/>
        </authorList>
    </citation>
    <scope>NUCLEOTIDE SEQUENCE [LARGE SCALE GENOMIC DNA]</scope>
    <source>
        <strain evidence="8 9">CWC-04</strain>
    </source>
</reference>
<dbReference type="InterPro" id="IPR001789">
    <property type="entry name" value="Sig_transdc_resp-reg_receiver"/>
</dbReference>
<keyword evidence="5" id="KW-0804">Transcription</keyword>
<dbReference type="Pfam" id="PF00072">
    <property type="entry name" value="Response_reg"/>
    <property type="match status" value="1"/>
</dbReference>
<proteinExistence type="predicted"/>
<dbReference type="RefSeq" id="WP_230742774.1">
    <property type="nucleotide sequence ID" value="NZ_PGCK01000012.1"/>
</dbReference>
<dbReference type="InterPro" id="IPR050595">
    <property type="entry name" value="Bact_response_regulator"/>
</dbReference>
<keyword evidence="1 6" id="KW-0597">Phosphoprotein</keyword>
<keyword evidence="2" id="KW-0902">Two-component regulatory system</keyword>
<name>A0AAP2RGU1_9EURY</name>
<protein>
    <submittedName>
        <fullName evidence="8">Two-component system response regulator</fullName>
    </submittedName>
</protein>
<evidence type="ECO:0000256" key="4">
    <source>
        <dbReference type="ARBA" id="ARBA00023125"/>
    </source>
</evidence>
<evidence type="ECO:0000313" key="9">
    <source>
        <dbReference type="Proteomes" id="UP001320159"/>
    </source>
</evidence>
<keyword evidence="4" id="KW-0238">DNA-binding</keyword>
<dbReference type="GO" id="GO:0000160">
    <property type="term" value="P:phosphorelay signal transduction system"/>
    <property type="evidence" value="ECO:0007669"/>
    <property type="project" value="UniProtKB-KW"/>
</dbReference>
<dbReference type="EMBL" id="PGCK01000012">
    <property type="protein sequence ID" value="MCD1295915.1"/>
    <property type="molecule type" value="Genomic_DNA"/>
</dbReference>
<dbReference type="SMART" id="SM00448">
    <property type="entry name" value="REC"/>
    <property type="match status" value="1"/>
</dbReference>
<evidence type="ECO:0000256" key="5">
    <source>
        <dbReference type="ARBA" id="ARBA00023163"/>
    </source>
</evidence>
<evidence type="ECO:0000313" key="8">
    <source>
        <dbReference type="EMBL" id="MCD1295915.1"/>
    </source>
</evidence>
<dbReference type="SUPFAM" id="SSF52172">
    <property type="entry name" value="CheY-like"/>
    <property type="match status" value="1"/>
</dbReference>
<dbReference type="PANTHER" id="PTHR44591">
    <property type="entry name" value="STRESS RESPONSE REGULATOR PROTEIN 1"/>
    <property type="match status" value="1"/>
</dbReference>
<dbReference type="GO" id="GO:0003677">
    <property type="term" value="F:DNA binding"/>
    <property type="evidence" value="ECO:0007669"/>
    <property type="project" value="UniProtKB-KW"/>
</dbReference>
<organism evidence="8 9">
    <name type="scientific">Methanooceanicella nereidis</name>
    <dbReference type="NCBI Taxonomy" id="2052831"/>
    <lineage>
        <taxon>Archaea</taxon>
        <taxon>Methanobacteriati</taxon>
        <taxon>Methanobacteriota</taxon>
        <taxon>Stenosarchaea group</taxon>
        <taxon>Methanomicrobia</taxon>
        <taxon>Methanocellales</taxon>
        <taxon>Methanocellaceae</taxon>
        <taxon>Methanooceanicella</taxon>
    </lineage>
</organism>
<feature type="domain" description="Response regulatory" evidence="7">
    <location>
        <begin position="4"/>
        <end position="121"/>
    </location>
</feature>
<evidence type="ECO:0000256" key="6">
    <source>
        <dbReference type="PROSITE-ProRule" id="PRU00169"/>
    </source>
</evidence>
<comment type="caution">
    <text evidence="8">The sequence shown here is derived from an EMBL/GenBank/DDBJ whole genome shotgun (WGS) entry which is preliminary data.</text>
</comment>
<dbReference type="InterPro" id="IPR011006">
    <property type="entry name" value="CheY-like_superfamily"/>
</dbReference>
<dbReference type="Gene3D" id="3.40.50.2300">
    <property type="match status" value="1"/>
</dbReference>
<dbReference type="Proteomes" id="UP001320159">
    <property type="component" value="Unassembled WGS sequence"/>
</dbReference>
<evidence type="ECO:0000259" key="7">
    <source>
        <dbReference type="PROSITE" id="PS50110"/>
    </source>
</evidence>
<accession>A0AAP2RGU1</accession>
<feature type="modified residue" description="4-aspartylphosphate" evidence="6">
    <location>
        <position position="53"/>
    </location>
</feature>
<gene>
    <name evidence="8" type="ORF">CUJ83_13010</name>
</gene>
<keyword evidence="9" id="KW-1185">Reference proteome</keyword>
<dbReference type="FunFam" id="3.40.50.2300:FF:000001">
    <property type="entry name" value="DNA-binding response regulator PhoB"/>
    <property type="match status" value="1"/>
</dbReference>
<evidence type="ECO:0000256" key="3">
    <source>
        <dbReference type="ARBA" id="ARBA00023015"/>
    </source>
</evidence>
<dbReference type="PANTHER" id="PTHR44591:SF3">
    <property type="entry name" value="RESPONSE REGULATORY DOMAIN-CONTAINING PROTEIN"/>
    <property type="match status" value="1"/>
</dbReference>
<evidence type="ECO:0000256" key="2">
    <source>
        <dbReference type="ARBA" id="ARBA00023012"/>
    </source>
</evidence>
<evidence type="ECO:0000256" key="1">
    <source>
        <dbReference type="ARBA" id="ARBA00022553"/>
    </source>
</evidence>
<sequence length="129" mass="14707">MANKIMVVDDEPDVVDLVKLVLESDGFEVVTAYSGKECLEKIEKEMPDLVLLDIMMPQMDGWEVFRRIKANEKTTNIPVAMLTAKTQSIDKMIGLHVVKVDDYITKPFGRSELLERVKKILKDKALLKK</sequence>
<keyword evidence="3" id="KW-0805">Transcription regulation</keyword>
<dbReference type="PROSITE" id="PS50110">
    <property type="entry name" value="RESPONSE_REGULATORY"/>
    <property type="match status" value="1"/>
</dbReference>
<dbReference type="AlphaFoldDB" id="A0AAP2RGU1"/>